<dbReference type="PANTHER" id="PTHR30175:SF1">
    <property type="entry name" value="PTS SYSTEM ARBUTIN-, CELLOBIOSE-, AND SALICIN-SPECIFIC EIIBC COMPONENT-RELATED"/>
    <property type="match status" value="1"/>
</dbReference>
<evidence type="ECO:0000259" key="14">
    <source>
        <dbReference type="PROSITE" id="PS51103"/>
    </source>
</evidence>
<feature type="transmembrane region" description="Helical" evidence="12">
    <location>
        <begin position="123"/>
        <end position="148"/>
    </location>
</feature>
<comment type="subcellular location">
    <subcellularLocation>
        <location evidence="1">Cell membrane</location>
        <topology evidence="1">Multi-pass membrane protein</topology>
    </subcellularLocation>
</comment>
<feature type="transmembrane region" description="Helical" evidence="12">
    <location>
        <begin position="457"/>
        <end position="480"/>
    </location>
</feature>
<evidence type="ECO:0000313" key="15">
    <source>
        <dbReference type="EMBL" id="NKZ17960.1"/>
    </source>
</evidence>
<evidence type="ECO:0000256" key="10">
    <source>
        <dbReference type="ARBA" id="ARBA00023136"/>
    </source>
</evidence>
<dbReference type="PROSITE" id="PS51098">
    <property type="entry name" value="PTS_EIIB_TYPE_1"/>
    <property type="match status" value="1"/>
</dbReference>
<proteinExistence type="predicted"/>
<gene>
    <name evidence="15" type="ORF">HF966_01980</name>
</gene>
<dbReference type="InterPro" id="IPR018113">
    <property type="entry name" value="PTrfase_EIIB_Cys"/>
</dbReference>
<dbReference type="InterPro" id="IPR036878">
    <property type="entry name" value="Glu_permease_IIB"/>
</dbReference>
<protein>
    <submittedName>
        <fullName evidence="15">PTS transporter subunit EIIC</fullName>
    </submittedName>
</protein>
<feature type="transmembrane region" description="Helical" evidence="12">
    <location>
        <begin position="355"/>
        <end position="374"/>
    </location>
</feature>
<name>A0A846ZFY8_9LACO</name>
<dbReference type="RefSeq" id="WP_168675992.1">
    <property type="nucleotide sequence ID" value="NZ_BPKV01000001.1"/>
</dbReference>
<evidence type="ECO:0000256" key="8">
    <source>
        <dbReference type="ARBA" id="ARBA00022777"/>
    </source>
</evidence>
<dbReference type="EMBL" id="JAAXPO010000002">
    <property type="protein sequence ID" value="NKZ17960.1"/>
    <property type="molecule type" value="Genomic_DNA"/>
</dbReference>
<dbReference type="Proteomes" id="UP000590460">
    <property type="component" value="Unassembled WGS sequence"/>
</dbReference>
<feature type="active site" description="Phosphocysteine intermediate; for EIIB activity" evidence="11">
    <location>
        <position position="29"/>
    </location>
</feature>
<dbReference type="PANTHER" id="PTHR30175">
    <property type="entry name" value="PHOSPHOTRANSFERASE SYSTEM TRANSPORT PROTEIN"/>
    <property type="match status" value="1"/>
</dbReference>
<feature type="transmembrane region" description="Helical" evidence="12">
    <location>
        <begin position="386"/>
        <end position="405"/>
    </location>
</feature>
<dbReference type="GO" id="GO:0009401">
    <property type="term" value="P:phosphoenolpyruvate-dependent sugar phosphotransferase system"/>
    <property type="evidence" value="ECO:0007669"/>
    <property type="project" value="UniProtKB-KW"/>
</dbReference>
<feature type="transmembrane region" description="Helical" evidence="12">
    <location>
        <begin position="238"/>
        <end position="257"/>
    </location>
</feature>
<dbReference type="Gene3D" id="3.30.1360.60">
    <property type="entry name" value="Glucose permease domain IIB"/>
    <property type="match status" value="1"/>
</dbReference>
<feature type="transmembrane region" description="Helical" evidence="12">
    <location>
        <begin position="197"/>
        <end position="218"/>
    </location>
</feature>
<dbReference type="AlphaFoldDB" id="A0A846ZFY8"/>
<evidence type="ECO:0000256" key="11">
    <source>
        <dbReference type="PROSITE-ProRule" id="PRU00421"/>
    </source>
</evidence>
<keyword evidence="5" id="KW-0808">Transferase</keyword>
<feature type="transmembrane region" description="Helical" evidence="12">
    <location>
        <begin position="412"/>
        <end position="437"/>
    </location>
</feature>
<keyword evidence="6" id="KW-0598">Phosphotransferase system</keyword>
<evidence type="ECO:0000256" key="3">
    <source>
        <dbReference type="ARBA" id="ARBA00022475"/>
    </source>
</evidence>
<dbReference type="GO" id="GO:0008982">
    <property type="term" value="F:protein-N(PI)-phosphohistidine-sugar phosphotransferase activity"/>
    <property type="evidence" value="ECO:0007669"/>
    <property type="project" value="InterPro"/>
</dbReference>
<feature type="domain" description="PTS EIIB type-1" evidence="13">
    <location>
        <begin position="7"/>
        <end position="91"/>
    </location>
</feature>
<keyword evidence="8" id="KW-0418">Kinase</keyword>
<evidence type="ECO:0000256" key="4">
    <source>
        <dbReference type="ARBA" id="ARBA00022597"/>
    </source>
</evidence>
<evidence type="ECO:0000256" key="6">
    <source>
        <dbReference type="ARBA" id="ARBA00022683"/>
    </source>
</evidence>
<keyword evidence="4" id="KW-0762">Sugar transport</keyword>
<dbReference type="InterPro" id="IPR013013">
    <property type="entry name" value="PTS_EIIC_1"/>
</dbReference>
<evidence type="ECO:0000259" key="13">
    <source>
        <dbReference type="PROSITE" id="PS51098"/>
    </source>
</evidence>
<evidence type="ECO:0000256" key="2">
    <source>
        <dbReference type="ARBA" id="ARBA00022448"/>
    </source>
</evidence>
<dbReference type="InterPro" id="IPR003352">
    <property type="entry name" value="PTS_EIIC"/>
</dbReference>
<comment type="caution">
    <text evidence="15">The sequence shown here is derived from an EMBL/GenBank/DDBJ whole genome shotgun (WGS) entry which is preliminary data.</text>
</comment>
<dbReference type="GO" id="GO:0090589">
    <property type="term" value="F:protein-phosphocysteine-trehalose phosphotransferase system transporter activity"/>
    <property type="evidence" value="ECO:0007669"/>
    <property type="project" value="TreeGrafter"/>
</dbReference>
<dbReference type="GO" id="GO:0015771">
    <property type="term" value="P:trehalose transport"/>
    <property type="evidence" value="ECO:0007669"/>
    <property type="project" value="TreeGrafter"/>
</dbReference>
<evidence type="ECO:0000256" key="7">
    <source>
        <dbReference type="ARBA" id="ARBA00022692"/>
    </source>
</evidence>
<evidence type="ECO:0000313" key="16">
    <source>
        <dbReference type="Proteomes" id="UP000590460"/>
    </source>
</evidence>
<dbReference type="CDD" id="cd00212">
    <property type="entry name" value="PTS_IIB_glc"/>
    <property type="match status" value="1"/>
</dbReference>
<dbReference type="PROSITE" id="PS51103">
    <property type="entry name" value="PTS_EIIC_TYPE_1"/>
    <property type="match status" value="1"/>
</dbReference>
<dbReference type="Pfam" id="PF00367">
    <property type="entry name" value="PTS_EIIB"/>
    <property type="match status" value="1"/>
</dbReference>
<keyword evidence="3" id="KW-1003">Cell membrane</keyword>
<keyword evidence="10 12" id="KW-0472">Membrane</keyword>
<dbReference type="Pfam" id="PF02378">
    <property type="entry name" value="PTS_EIIC"/>
    <property type="match status" value="1"/>
</dbReference>
<feature type="transmembrane region" description="Helical" evidence="12">
    <location>
        <begin position="314"/>
        <end position="343"/>
    </location>
</feature>
<dbReference type="SUPFAM" id="SSF55604">
    <property type="entry name" value="Glucose permease domain IIB"/>
    <property type="match status" value="1"/>
</dbReference>
<evidence type="ECO:0000256" key="1">
    <source>
        <dbReference type="ARBA" id="ARBA00004651"/>
    </source>
</evidence>
<evidence type="ECO:0000256" key="9">
    <source>
        <dbReference type="ARBA" id="ARBA00022989"/>
    </source>
</evidence>
<sequence length="504" mass="53512">MAKKNYDETAQAIIRNVGGRDNVDKVIHCITRLRFYLKDETLADTSAITQIPEVAGAIYNGALGQYQVVIGPAVADVYDEVVAQLGDGVIDSAATEAAVAATQPTTPKPKNGLDIIKGAFQTLIGTITGSMIPVIGLLAAGGMLNGFLTLLSDPNLLGLISPKSDTFTIIQSMAMAPFYFLPILVGFTAAQRLKSDPLVVAAIGALLVKPEMVGLSATKASGVWLGMPINAHFFGLPITVPNYAYSIFPIIFAAWLVRPIGNWLKNHLPAAIRSIFQPLITIFIVGSVLLVVMGPAITMISSGISIVIHELLNFNYALSGLIIGGLYQVLVIFGLHWMVVPLIANEIAQTGQSQLNALVNFTMIAQGAGALAVFAKTKIANLKGLAGAGALSAFAGITEPAMYGINLKYGRVFWMANIGGAVGGLIAGLFNLHMYGFTGSLIGFPSFAATKDNPNNLLIFFLASAATIVVSFVMVYLWGFKDRDVEQSAKQVEKKNIFEDNDAK</sequence>
<feature type="transmembrane region" description="Helical" evidence="12">
    <location>
        <begin position="168"/>
        <end position="190"/>
    </location>
</feature>
<keyword evidence="7 12" id="KW-0812">Transmembrane</keyword>
<dbReference type="GO" id="GO:0005886">
    <property type="term" value="C:plasma membrane"/>
    <property type="evidence" value="ECO:0007669"/>
    <property type="project" value="UniProtKB-SubCell"/>
</dbReference>
<dbReference type="GO" id="GO:0016301">
    <property type="term" value="F:kinase activity"/>
    <property type="evidence" value="ECO:0007669"/>
    <property type="project" value="UniProtKB-KW"/>
</dbReference>
<keyword evidence="9 12" id="KW-1133">Transmembrane helix</keyword>
<accession>A0A846ZFY8</accession>
<feature type="domain" description="PTS EIIC type-1" evidence="14">
    <location>
        <begin position="138"/>
        <end position="492"/>
    </location>
</feature>
<dbReference type="InterPro" id="IPR001996">
    <property type="entry name" value="PTS_IIB_1"/>
</dbReference>
<keyword evidence="2" id="KW-0813">Transport</keyword>
<dbReference type="InterPro" id="IPR050558">
    <property type="entry name" value="PTS_Sugar-Specific_Components"/>
</dbReference>
<organism evidence="15 16">
    <name type="scientific">Leuconostoc holzapfelii</name>
    <dbReference type="NCBI Taxonomy" id="434464"/>
    <lineage>
        <taxon>Bacteria</taxon>
        <taxon>Bacillati</taxon>
        <taxon>Bacillota</taxon>
        <taxon>Bacilli</taxon>
        <taxon>Lactobacillales</taxon>
        <taxon>Lactobacillaceae</taxon>
        <taxon>Leuconostoc</taxon>
    </lineage>
</organism>
<reference evidence="15 16" key="1">
    <citation type="submission" date="2020-04" db="EMBL/GenBank/DDBJ databases">
        <title>MicrobeNet Type strains.</title>
        <authorList>
            <person name="Nicholson A.C."/>
        </authorList>
    </citation>
    <scope>NUCLEOTIDE SEQUENCE [LARGE SCALE GENOMIC DNA]</scope>
    <source>
        <strain evidence="15 16">CCUG 54536</strain>
    </source>
</reference>
<feature type="transmembrane region" description="Helical" evidence="12">
    <location>
        <begin position="278"/>
        <end position="308"/>
    </location>
</feature>
<dbReference type="PROSITE" id="PS01035">
    <property type="entry name" value="PTS_EIIB_TYPE_1_CYS"/>
    <property type="match status" value="1"/>
</dbReference>
<evidence type="ECO:0000256" key="12">
    <source>
        <dbReference type="SAM" id="Phobius"/>
    </source>
</evidence>
<evidence type="ECO:0000256" key="5">
    <source>
        <dbReference type="ARBA" id="ARBA00022679"/>
    </source>
</evidence>